<dbReference type="Gene3D" id="2.20.25.90">
    <property type="entry name" value="ADC-like domains"/>
    <property type="match status" value="1"/>
</dbReference>
<dbReference type="InterPro" id="IPR050612">
    <property type="entry name" value="Prok_Mopterin_Oxidored"/>
</dbReference>
<dbReference type="GO" id="GO:0051539">
    <property type="term" value="F:4 iron, 4 sulfur cluster binding"/>
    <property type="evidence" value="ECO:0007669"/>
    <property type="project" value="UniProtKB-KW"/>
</dbReference>
<keyword evidence="3" id="KW-0004">4Fe-4S</keyword>
<comment type="similarity">
    <text evidence="2">Belongs to the prokaryotic molybdopterin-containing oxidoreductase family.</text>
</comment>
<dbReference type="RefSeq" id="WP_012469235.1">
    <property type="nucleotide sequence ID" value="NC_010814.1"/>
</dbReference>
<dbReference type="AlphaFoldDB" id="B3E6R1"/>
<keyword evidence="5" id="KW-0479">Metal-binding</keyword>
<evidence type="ECO:0000256" key="7">
    <source>
        <dbReference type="ARBA" id="ARBA00023002"/>
    </source>
</evidence>
<dbReference type="GO" id="GO:0043546">
    <property type="term" value="F:molybdopterin cofactor binding"/>
    <property type="evidence" value="ECO:0007669"/>
    <property type="project" value="InterPro"/>
</dbReference>
<dbReference type="SUPFAM" id="SSF53706">
    <property type="entry name" value="Formate dehydrogenase/DMSO reductase, domains 1-3"/>
    <property type="match status" value="1"/>
</dbReference>
<dbReference type="KEGG" id="glo:Glov_1164"/>
<evidence type="ECO:0000256" key="5">
    <source>
        <dbReference type="ARBA" id="ARBA00022723"/>
    </source>
</evidence>
<dbReference type="Gene3D" id="3.40.50.740">
    <property type="match status" value="1"/>
</dbReference>
<evidence type="ECO:0000313" key="11">
    <source>
        <dbReference type="EMBL" id="ACD94886.1"/>
    </source>
</evidence>
<evidence type="ECO:0000256" key="2">
    <source>
        <dbReference type="ARBA" id="ARBA00010312"/>
    </source>
</evidence>
<evidence type="ECO:0000256" key="8">
    <source>
        <dbReference type="ARBA" id="ARBA00023004"/>
    </source>
</evidence>
<comment type="cofactor">
    <cofactor evidence="1">
        <name>Mo-bis(molybdopterin guanine dinucleotide)</name>
        <dbReference type="ChEBI" id="CHEBI:60539"/>
    </cofactor>
</comment>
<keyword evidence="7 11" id="KW-0560">Oxidoreductase</keyword>
<gene>
    <name evidence="11" type="ordered locus">Glov_1164</name>
</gene>
<dbReference type="PANTHER" id="PTHR43742">
    <property type="entry name" value="TRIMETHYLAMINE-N-OXIDE REDUCTASE"/>
    <property type="match status" value="1"/>
</dbReference>
<dbReference type="PROSITE" id="PS51669">
    <property type="entry name" value="4FE4S_MOW_BIS_MGD"/>
    <property type="match status" value="1"/>
</dbReference>
<organism evidence="11 12">
    <name type="scientific">Trichlorobacter lovleyi (strain ATCC BAA-1151 / DSM 17278 / SZ)</name>
    <name type="common">Geobacter lovleyi</name>
    <dbReference type="NCBI Taxonomy" id="398767"/>
    <lineage>
        <taxon>Bacteria</taxon>
        <taxon>Pseudomonadati</taxon>
        <taxon>Thermodesulfobacteriota</taxon>
        <taxon>Desulfuromonadia</taxon>
        <taxon>Geobacterales</taxon>
        <taxon>Geobacteraceae</taxon>
        <taxon>Trichlorobacter</taxon>
    </lineage>
</organism>
<accession>B3E6R1</accession>
<dbReference type="Gene3D" id="2.40.40.20">
    <property type="match status" value="1"/>
</dbReference>
<dbReference type="PROSITE" id="PS51318">
    <property type="entry name" value="TAT"/>
    <property type="match status" value="1"/>
</dbReference>
<dbReference type="EC" id="1.2.1.2" evidence="11"/>
<dbReference type="InterPro" id="IPR009010">
    <property type="entry name" value="Asp_de-COase-like_dom_sf"/>
</dbReference>
<evidence type="ECO:0000313" key="12">
    <source>
        <dbReference type="Proteomes" id="UP000002420"/>
    </source>
</evidence>
<dbReference type="InterPro" id="IPR006963">
    <property type="entry name" value="Mopterin_OxRdtase_4Fe-4S_dom"/>
</dbReference>
<dbReference type="Pfam" id="PF00384">
    <property type="entry name" value="Molybdopterin"/>
    <property type="match status" value="1"/>
</dbReference>
<keyword evidence="8" id="KW-0408">Iron</keyword>
<evidence type="ECO:0000256" key="4">
    <source>
        <dbReference type="ARBA" id="ARBA00022505"/>
    </source>
</evidence>
<evidence type="ECO:0000259" key="10">
    <source>
        <dbReference type="PROSITE" id="PS51669"/>
    </source>
</evidence>
<dbReference type="GO" id="GO:0046872">
    <property type="term" value="F:metal ion binding"/>
    <property type="evidence" value="ECO:0007669"/>
    <property type="project" value="UniProtKB-KW"/>
</dbReference>
<keyword evidence="9" id="KW-0411">Iron-sulfur</keyword>
<dbReference type="EMBL" id="CP001089">
    <property type="protein sequence ID" value="ACD94886.1"/>
    <property type="molecule type" value="Genomic_DNA"/>
</dbReference>
<dbReference type="Pfam" id="PF04879">
    <property type="entry name" value="Molybdop_Fe4S4"/>
    <property type="match status" value="1"/>
</dbReference>
<dbReference type="eggNOG" id="COG0243">
    <property type="taxonomic scope" value="Bacteria"/>
</dbReference>
<keyword evidence="12" id="KW-1185">Reference proteome</keyword>
<dbReference type="InterPro" id="IPR006655">
    <property type="entry name" value="Mopterin_OxRdtase_prok_CS"/>
</dbReference>
<dbReference type="CDD" id="cd02778">
    <property type="entry name" value="MopB_CT_Thiosulfate-R-like"/>
    <property type="match status" value="1"/>
</dbReference>
<evidence type="ECO:0000256" key="1">
    <source>
        <dbReference type="ARBA" id="ARBA00001942"/>
    </source>
</evidence>
<dbReference type="CDD" id="cd02755">
    <property type="entry name" value="MopB_Thiosulfate-R-like"/>
    <property type="match status" value="1"/>
</dbReference>
<evidence type="ECO:0000256" key="3">
    <source>
        <dbReference type="ARBA" id="ARBA00022485"/>
    </source>
</evidence>
<dbReference type="InterPro" id="IPR006656">
    <property type="entry name" value="Mopterin_OxRdtase"/>
</dbReference>
<sequence length="730" mass="80456">MPIMSRRSFLKTSGICTAGAIAATYLPDQFLLWAGEKGLAKTEKITTYCEMCFWKCGAIATVVGGRVVKLEGNPLSATAKGKLCGRGNGGIGLLYDPDRLKHPLIRTGKRGEGQFRKASWDEALTHIADKLKKIKEEHGPESLALFTHGSPTEHFMPLLQGFGSNNFAMPSFAQCRGPRVVGYELTYGDDIGSPERLDMANSKVVVLIGSHLGENMHNSQVQEFTDAIGNGAKIIVVDPRFSVAAGKAHHWLPIKPASDMALILAWINIIIREGWYDREYVAKYTHGFDKLAAAVQQYTPEWAEKETDIPAAQIMATAREMGLHRPAVCIHPGRHVTWDGKDVQRSRAIAILGAILGTWGREGGAYLATRGSFPAVPPPSFPASNRPTLKKGGFPLGGAEGVTNAIREATSIGEPYPVKAWMVTGTNLLAAMPGQKETIEAISKLDLLVVVDVIPSDTSLYADVVLPECTYLERHDGLIIGKGRALSASIRQPAVAPMYDSKPAWWIAKELSKKLGLEDYFPWENFEDRLNELCLTYNIDYDELKQKGVISFPDTAKPFITADNQPVFKTKSGKIELYSKELEELGFEPIPAYEKNEEPPQGFYRLLYGRSAVHTFSRTVNNPALNELYKENELWLSSVQARKMGLTDGQYVALQNQEGITSNRVRLKVTERIREDCVYMVHGFGQQSKGLTKAFRRGADDQQLISSYPVDPICGGTGMRCTFVKLVKGA</sequence>
<dbReference type="OrthoDB" id="9757870at2"/>
<dbReference type="InterPro" id="IPR006657">
    <property type="entry name" value="MoPterin_dinucl-bd_dom"/>
</dbReference>
<feature type="domain" description="4Fe-4S Mo/W bis-MGD-type" evidence="10">
    <location>
        <begin position="42"/>
        <end position="98"/>
    </location>
</feature>
<dbReference type="InterPro" id="IPR006311">
    <property type="entry name" value="TAT_signal"/>
</dbReference>
<dbReference type="Gene3D" id="3.30.2070.10">
    <property type="entry name" value="Formate dehydrogenase/DMSO reductase"/>
    <property type="match status" value="1"/>
</dbReference>
<dbReference type="Pfam" id="PF01568">
    <property type="entry name" value="Molydop_binding"/>
    <property type="match status" value="1"/>
</dbReference>
<dbReference type="PANTHER" id="PTHR43742:SF9">
    <property type="entry name" value="TETRATHIONATE REDUCTASE SUBUNIT A"/>
    <property type="match status" value="1"/>
</dbReference>
<dbReference type="Proteomes" id="UP000002420">
    <property type="component" value="Chromosome"/>
</dbReference>
<proteinExistence type="inferred from homology"/>
<keyword evidence="6" id="KW-0732">Signal</keyword>
<dbReference type="SMART" id="SM00926">
    <property type="entry name" value="Molybdop_Fe4S4"/>
    <property type="match status" value="1"/>
</dbReference>
<dbReference type="SUPFAM" id="SSF50692">
    <property type="entry name" value="ADC-like"/>
    <property type="match status" value="1"/>
</dbReference>
<reference evidence="11 12" key="1">
    <citation type="submission" date="2008-05" db="EMBL/GenBank/DDBJ databases">
        <title>Complete sequence of chromosome of Geobacter lovleyi SZ.</title>
        <authorList>
            <consortium name="US DOE Joint Genome Institute"/>
            <person name="Lucas S."/>
            <person name="Copeland A."/>
            <person name="Lapidus A."/>
            <person name="Glavina del Rio T."/>
            <person name="Dalin E."/>
            <person name="Tice H."/>
            <person name="Bruce D."/>
            <person name="Goodwin L."/>
            <person name="Pitluck S."/>
            <person name="Chertkov O."/>
            <person name="Meincke L."/>
            <person name="Brettin T."/>
            <person name="Detter J.C."/>
            <person name="Han C."/>
            <person name="Tapia R."/>
            <person name="Kuske C.R."/>
            <person name="Schmutz J."/>
            <person name="Larimer F."/>
            <person name="Land M."/>
            <person name="Hauser L."/>
            <person name="Kyrpides N."/>
            <person name="Mikhailova N."/>
            <person name="Sung Y."/>
            <person name="Fletcher K.E."/>
            <person name="Ritalahti K.M."/>
            <person name="Loeffler F.E."/>
            <person name="Richardson P."/>
        </authorList>
    </citation>
    <scope>NUCLEOTIDE SEQUENCE [LARGE SCALE GENOMIC DNA]</scope>
    <source>
        <strain evidence="12">ATCC BAA-1151 / DSM 17278 / SZ</strain>
    </source>
</reference>
<name>B3E6R1_TRIL1</name>
<protein>
    <submittedName>
        <fullName evidence="11">Formate dehydrogenase</fullName>
        <ecNumber evidence="11">1.2.1.2</ecNumber>
    </submittedName>
</protein>
<dbReference type="HOGENOM" id="CLU_000422_13_3_7"/>
<dbReference type="GO" id="GO:0016491">
    <property type="term" value="F:oxidoreductase activity"/>
    <property type="evidence" value="ECO:0007669"/>
    <property type="project" value="UniProtKB-KW"/>
</dbReference>
<dbReference type="Gene3D" id="3.40.228.10">
    <property type="entry name" value="Dimethylsulfoxide Reductase, domain 2"/>
    <property type="match status" value="1"/>
</dbReference>
<evidence type="ECO:0000256" key="6">
    <source>
        <dbReference type="ARBA" id="ARBA00022729"/>
    </source>
</evidence>
<dbReference type="STRING" id="398767.Glov_1164"/>
<dbReference type="PROSITE" id="PS00490">
    <property type="entry name" value="MOLYBDOPTERIN_PROK_2"/>
    <property type="match status" value="1"/>
</dbReference>
<evidence type="ECO:0000256" key="9">
    <source>
        <dbReference type="ARBA" id="ARBA00023014"/>
    </source>
</evidence>
<keyword evidence="4" id="KW-0500">Molybdenum</keyword>